<dbReference type="HOGENOM" id="CLU_2470015_0_0_1"/>
<sequence>MPNECPRRSSYDGHTSLVTCLFSSSSWSSSTMSNTIPLYPLSNFTFWYATEISPSAADTLTPGLISTKEAQPEQDPSSRRACRVSKLL</sequence>
<protein>
    <submittedName>
        <fullName evidence="2">Uncharacterized protein</fullName>
    </submittedName>
</protein>
<evidence type="ECO:0000256" key="1">
    <source>
        <dbReference type="SAM" id="MobiDB-lite"/>
    </source>
</evidence>
<evidence type="ECO:0000313" key="2">
    <source>
        <dbReference type="EMBL" id="KIO10429.1"/>
    </source>
</evidence>
<gene>
    <name evidence="2" type="ORF">M404DRAFT_907177</name>
</gene>
<organism evidence="2 3">
    <name type="scientific">Pisolithus tinctorius Marx 270</name>
    <dbReference type="NCBI Taxonomy" id="870435"/>
    <lineage>
        <taxon>Eukaryota</taxon>
        <taxon>Fungi</taxon>
        <taxon>Dikarya</taxon>
        <taxon>Basidiomycota</taxon>
        <taxon>Agaricomycotina</taxon>
        <taxon>Agaricomycetes</taxon>
        <taxon>Agaricomycetidae</taxon>
        <taxon>Boletales</taxon>
        <taxon>Sclerodermatineae</taxon>
        <taxon>Pisolithaceae</taxon>
        <taxon>Pisolithus</taxon>
    </lineage>
</organism>
<evidence type="ECO:0000313" key="3">
    <source>
        <dbReference type="Proteomes" id="UP000054217"/>
    </source>
</evidence>
<reference evidence="3" key="2">
    <citation type="submission" date="2015-01" db="EMBL/GenBank/DDBJ databases">
        <title>Evolutionary Origins and Diversification of the Mycorrhizal Mutualists.</title>
        <authorList>
            <consortium name="DOE Joint Genome Institute"/>
            <consortium name="Mycorrhizal Genomics Consortium"/>
            <person name="Kohler A."/>
            <person name="Kuo A."/>
            <person name="Nagy L.G."/>
            <person name="Floudas D."/>
            <person name="Copeland A."/>
            <person name="Barry K.W."/>
            <person name="Cichocki N."/>
            <person name="Veneault-Fourrey C."/>
            <person name="LaButti K."/>
            <person name="Lindquist E.A."/>
            <person name="Lipzen A."/>
            <person name="Lundell T."/>
            <person name="Morin E."/>
            <person name="Murat C."/>
            <person name="Riley R."/>
            <person name="Ohm R."/>
            <person name="Sun H."/>
            <person name="Tunlid A."/>
            <person name="Henrissat B."/>
            <person name="Grigoriev I.V."/>
            <person name="Hibbett D.S."/>
            <person name="Martin F."/>
        </authorList>
    </citation>
    <scope>NUCLEOTIDE SEQUENCE [LARGE SCALE GENOMIC DNA]</scope>
    <source>
        <strain evidence="3">Marx 270</strain>
    </source>
</reference>
<dbReference type="AlphaFoldDB" id="A0A0C3PPN5"/>
<feature type="region of interest" description="Disordered" evidence="1">
    <location>
        <begin position="59"/>
        <end position="88"/>
    </location>
</feature>
<reference evidence="2 3" key="1">
    <citation type="submission" date="2014-04" db="EMBL/GenBank/DDBJ databases">
        <authorList>
            <consortium name="DOE Joint Genome Institute"/>
            <person name="Kuo A."/>
            <person name="Kohler A."/>
            <person name="Costa M.D."/>
            <person name="Nagy L.G."/>
            <person name="Floudas D."/>
            <person name="Copeland A."/>
            <person name="Barry K.W."/>
            <person name="Cichocki N."/>
            <person name="Veneault-Fourrey C."/>
            <person name="LaButti K."/>
            <person name="Lindquist E.A."/>
            <person name="Lipzen A."/>
            <person name="Lundell T."/>
            <person name="Morin E."/>
            <person name="Murat C."/>
            <person name="Sun H."/>
            <person name="Tunlid A."/>
            <person name="Henrissat B."/>
            <person name="Grigoriev I.V."/>
            <person name="Hibbett D.S."/>
            <person name="Martin F."/>
            <person name="Nordberg H.P."/>
            <person name="Cantor M.N."/>
            <person name="Hua S.X."/>
        </authorList>
    </citation>
    <scope>NUCLEOTIDE SEQUENCE [LARGE SCALE GENOMIC DNA]</scope>
    <source>
        <strain evidence="2 3">Marx 270</strain>
    </source>
</reference>
<name>A0A0C3PPN5_PISTI</name>
<accession>A0A0C3PPN5</accession>
<dbReference type="EMBL" id="KN831952">
    <property type="protein sequence ID" value="KIO10429.1"/>
    <property type="molecule type" value="Genomic_DNA"/>
</dbReference>
<keyword evidence="3" id="KW-1185">Reference proteome</keyword>
<proteinExistence type="predicted"/>
<dbReference type="InParanoid" id="A0A0C3PPN5"/>
<dbReference type="Proteomes" id="UP000054217">
    <property type="component" value="Unassembled WGS sequence"/>
</dbReference>